<dbReference type="InterPro" id="IPR050186">
    <property type="entry name" value="TPT_transporter"/>
</dbReference>
<comment type="subcellular location">
    <subcellularLocation>
        <location evidence="1">Membrane</location>
        <topology evidence="1">Multi-pass membrane protein</topology>
    </subcellularLocation>
</comment>
<feature type="transmembrane region" description="Helical" evidence="6">
    <location>
        <begin position="55"/>
        <end position="79"/>
    </location>
</feature>
<gene>
    <name evidence="8" type="primary">DRP1_1</name>
    <name evidence="8" type="ORF">BG015_000022</name>
</gene>
<evidence type="ECO:0000256" key="3">
    <source>
        <dbReference type="ARBA" id="ARBA00022989"/>
    </source>
</evidence>
<feature type="transmembrane region" description="Helical" evidence="6">
    <location>
        <begin position="167"/>
        <end position="184"/>
    </location>
</feature>
<evidence type="ECO:0000256" key="1">
    <source>
        <dbReference type="ARBA" id="ARBA00004141"/>
    </source>
</evidence>
<organism evidence="8 9">
    <name type="scientific">Linnemannia schmuckeri</name>
    <dbReference type="NCBI Taxonomy" id="64567"/>
    <lineage>
        <taxon>Eukaryota</taxon>
        <taxon>Fungi</taxon>
        <taxon>Fungi incertae sedis</taxon>
        <taxon>Mucoromycota</taxon>
        <taxon>Mortierellomycotina</taxon>
        <taxon>Mortierellomycetes</taxon>
        <taxon>Mortierellales</taxon>
        <taxon>Mortierellaceae</taxon>
        <taxon>Linnemannia</taxon>
    </lineage>
</organism>
<feature type="transmembrane region" description="Helical" evidence="6">
    <location>
        <begin position="145"/>
        <end position="161"/>
    </location>
</feature>
<feature type="transmembrane region" description="Helical" evidence="6">
    <location>
        <begin position="27"/>
        <end position="43"/>
    </location>
</feature>
<feature type="region of interest" description="Disordered" evidence="5">
    <location>
        <begin position="1"/>
        <end position="20"/>
    </location>
</feature>
<dbReference type="AlphaFoldDB" id="A0A9P5SA91"/>
<protein>
    <submittedName>
        <fullName evidence="8">UAA transporter</fullName>
    </submittedName>
</protein>
<dbReference type="InterPro" id="IPR004853">
    <property type="entry name" value="Sugar_P_trans_dom"/>
</dbReference>
<evidence type="ECO:0000256" key="4">
    <source>
        <dbReference type="ARBA" id="ARBA00023136"/>
    </source>
</evidence>
<proteinExistence type="predicted"/>
<accession>A0A9P5SA91</accession>
<dbReference type="Proteomes" id="UP000748756">
    <property type="component" value="Unassembled WGS sequence"/>
</dbReference>
<evidence type="ECO:0000313" key="8">
    <source>
        <dbReference type="EMBL" id="KAF9157129.1"/>
    </source>
</evidence>
<keyword evidence="4 6" id="KW-0472">Membrane</keyword>
<keyword evidence="2 6" id="KW-0812">Transmembrane</keyword>
<feature type="transmembrane region" description="Helical" evidence="6">
    <location>
        <begin position="117"/>
        <end position="138"/>
    </location>
</feature>
<keyword evidence="9" id="KW-1185">Reference proteome</keyword>
<feature type="transmembrane region" description="Helical" evidence="6">
    <location>
        <begin position="204"/>
        <end position="222"/>
    </location>
</feature>
<evidence type="ECO:0000256" key="5">
    <source>
        <dbReference type="SAM" id="MobiDB-lite"/>
    </source>
</evidence>
<dbReference type="InterPro" id="IPR037185">
    <property type="entry name" value="EmrE-like"/>
</dbReference>
<dbReference type="GO" id="GO:0016020">
    <property type="term" value="C:membrane"/>
    <property type="evidence" value="ECO:0007669"/>
    <property type="project" value="UniProtKB-SubCell"/>
</dbReference>
<keyword evidence="3 6" id="KW-1133">Transmembrane helix</keyword>
<dbReference type="SUPFAM" id="SSF103481">
    <property type="entry name" value="Multidrug resistance efflux transporter EmrE"/>
    <property type="match status" value="1"/>
</dbReference>
<feature type="domain" description="Sugar phosphate transporter" evidence="7">
    <location>
        <begin position="30"/>
        <end position="313"/>
    </location>
</feature>
<comment type="caution">
    <text evidence="8">The sequence shown here is derived from an EMBL/GenBank/DDBJ whole genome shotgun (WGS) entry which is preliminary data.</text>
</comment>
<dbReference type="EMBL" id="JAAAUQ010000001">
    <property type="protein sequence ID" value="KAF9157129.1"/>
    <property type="molecule type" value="Genomic_DNA"/>
</dbReference>
<feature type="transmembrane region" description="Helical" evidence="6">
    <location>
        <begin position="242"/>
        <end position="262"/>
    </location>
</feature>
<evidence type="ECO:0000256" key="2">
    <source>
        <dbReference type="ARBA" id="ARBA00022692"/>
    </source>
</evidence>
<feature type="transmembrane region" description="Helical" evidence="6">
    <location>
        <begin position="296"/>
        <end position="315"/>
    </location>
</feature>
<dbReference type="OrthoDB" id="10261634at2759"/>
<dbReference type="PANTHER" id="PTHR11132">
    <property type="entry name" value="SOLUTE CARRIER FAMILY 35"/>
    <property type="match status" value="1"/>
</dbReference>
<evidence type="ECO:0000259" key="7">
    <source>
        <dbReference type="Pfam" id="PF03151"/>
    </source>
</evidence>
<evidence type="ECO:0000256" key="6">
    <source>
        <dbReference type="SAM" id="Phobius"/>
    </source>
</evidence>
<reference evidence="8" key="1">
    <citation type="journal article" date="2020" name="Fungal Divers.">
        <title>Resolving the Mortierellaceae phylogeny through synthesis of multi-gene phylogenetics and phylogenomics.</title>
        <authorList>
            <person name="Vandepol N."/>
            <person name="Liber J."/>
            <person name="Desiro A."/>
            <person name="Na H."/>
            <person name="Kennedy M."/>
            <person name="Barry K."/>
            <person name="Grigoriev I.V."/>
            <person name="Miller A.N."/>
            <person name="O'Donnell K."/>
            <person name="Stajich J.E."/>
            <person name="Bonito G."/>
        </authorList>
    </citation>
    <scope>NUCLEOTIDE SEQUENCE</scope>
    <source>
        <strain evidence="8">NRRL 6426</strain>
    </source>
</reference>
<evidence type="ECO:0000313" key="9">
    <source>
        <dbReference type="Proteomes" id="UP000748756"/>
    </source>
</evidence>
<sequence>MPPANSRPHPLQLNGAGPRPAKVDTSYTWLAAYFMLNLSLTIYNKAILSTFKFGFPWTLTGIHTLCSGVGAYIMGRMGYFTPATLGEHENMVMLMFSFLYTMNIAISNVSLHEVSVAFHQVVRAMTPVFTIAISILFLGKRYTTLTYLSLLPLLLGVYMATVGDYSYTAMGFFLTVLGTVLAAVKTVVTNRIQMGRLQLHPLDLLLRMSPLAFVQTVIFSWMKGELDEVVSFCKTEMSASLIIALLVNGIIAFFLNFVSFTANKKTSALTMTVAANVKQVLSIVVAVTVFNTKIGFLNGLGIIMTLFGGACYSYVDFREKAQRMRPPTPAFPQVSSNNGPILTEKESEELQNIRISTQ</sequence>
<name>A0A9P5SA91_9FUNG</name>
<feature type="transmembrane region" description="Helical" evidence="6">
    <location>
        <begin position="269"/>
        <end position="290"/>
    </location>
</feature>
<dbReference type="Pfam" id="PF03151">
    <property type="entry name" value="TPT"/>
    <property type="match status" value="1"/>
</dbReference>